<accession>A0A2J8CI76</accession>
<dbReference type="AlphaFoldDB" id="A0A2J8CI76"/>
<evidence type="ECO:0000313" key="2">
    <source>
        <dbReference type="EMBL" id="PNH36720.1"/>
    </source>
</evidence>
<dbReference type="Proteomes" id="UP000236305">
    <property type="component" value="Unassembled WGS sequence"/>
</dbReference>
<dbReference type="PANTHER" id="PTHR42093">
    <property type="match status" value="1"/>
</dbReference>
<comment type="caution">
    <text evidence="2">The sequence shown here is derived from an EMBL/GenBank/DDBJ whole genome shotgun (WGS) entry which is preliminary data.</text>
</comment>
<sequence length="166" mass="17862">MGSDEDYMAFLDKANEDPSAGRAKQASAPGGGAQLKAQDNGVEVPEAIAAQLKGGDKIYVSEADEPFEGVALSWSKGLPDEVQFAELVEHPEPKDAEVEILDPFDWDSEGNYQELIEAVREASKGNDVRVYKISRGGARFEYWVLTALGEGKDGRLVGAKALSVES</sequence>
<dbReference type="EMBL" id="RSDZ01000037">
    <property type="protein sequence ID" value="RXG47240.1"/>
    <property type="molecule type" value="Genomic_DNA"/>
</dbReference>
<dbReference type="InterPro" id="IPR056539">
    <property type="entry name" value="NuiA-like"/>
</dbReference>
<proteinExistence type="predicted"/>
<dbReference type="PANTHER" id="PTHR42093:SF1">
    <property type="match status" value="1"/>
</dbReference>
<dbReference type="Pfam" id="PF23151">
    <property type="entry name" value="NuiA_2"/>
    <property type="match status" value="1"/>
</dbReference>
<reference evidence="3 5" key="2">
    <citation type="submission" date="2018-12" db="EMBL/GenBank/DDBJ databases">
        <title>Genome of Verticillium dahliae isolate Getta Getta.</title>
        <authorList>
            <person name="Gardiner D.M."/>
        </authorList>
    </citation>
    <scope>NUCLEOTIDE SEQUENCE [LARGE SCALE GENOMIC DNA]</scope>
    <source>
        <strain evidence="3 5">Getta Getta</strain>
    </source>
</reference>
<evidence type="ECO:0000313" key="3">
    <source>
        <dbReference type="EMBL" id="RXG47240.1"/>
    </source>
</evidence>
<name>A0A2J8CI76_VERDA</name>
<evidence type="ECO:0000256" key="1">
    <source>
        <dbReference type="SAM" id="MobiDB-lite"/>
    </source>
</evidence>
<reference evidence="2 4" key="1">
    <citation type="submission" date="2017-12" db="EMBL/GenBank/DDBJ databases">
        <title>Comparative genomics yields insights into virulence evolution of Verticillium dahliae.</title>
        <authorList>
            <person name="Fan R."/>
            <person name="Armitage A.D."/>
            <person name="Cascant-Lopez E."/>
            <person name="Sobczyk M."/>
            <person name="Cockerton H.M."/>
            <person name="Harrison R.J."/>
        </authorList>
    </citation>
    <scope>NUCLEOTIDE SEQUENCE [LARGE SCALE GENOMIC DNA]</scope>
    <source>
        <strain evidence="2 4">12008</strain>
    </source>
</reference>
<gene>
    <name evidence="2" type="ORF">BJF96_g442</name>
    <name evidence="3" type="ORF">VDGE_07050</name>
</gene>
<dbReference type="OMA" id="DVKVYRV"/>
<dbReference type="EMBL" id="MPSH01000001">
    <property type="protein sequence ID" value="PNH36720.1"/>
    <property type="molecule type" value="Genomic_DNA"/>
</dbReference>
<dbReference type="Gene3D" id="3.40.1460.10">
    <property type="entry name" value="Nuclease A inhibitor-like"/>
    <property type="match status" value="1"/>
</dbReference>
<evidence type="ECO:0000313" key="4">
    <source>
        <dbReference type="Proteomes" id="UP000236305"/>
    </source>
</evidence>
<organism evidence="2 4">
    <name type="scientific">Verticillium dahliae</name>
    <name type="common">Verticillium wilt</name>
    <dbReference type="NCBI Taxonomy" id="27337"/>
    <lineage>
        <taxon>Eukaryota</taxon>
        <taxon>Fungi</taxon>
        <taxon>Dikarya</taxon>
        <taxon>Ascomycota</taxon>
        <taxon>Pezizomycotina</taxon>
        <taxon>Sordariomycetes</taxon>
        <taxon>Hypocreomycetidae</taxon>
        <taxon>Glomerellales</taxon>
        <taxon>Plectosphaerellaceae</taxon>
        <taxon>Verticillium</taxon>
    </lineage>
</organism>
<dbReference type="Proteomes" id="UP000288725">
    <property type="component" value="Chromosome 5"/>
</dbReference>
<feature type="region of interest" description="Disordered" evidence="1">
    <location>
        <begin position="1"/>
        <end position="39"/>
    </location>
</feature>
<protein>
    <submittedName>
        <fullName evidence="2">Uncharacterized protein</fullName>
    </submittedName>
</protein>
<evidence type="ECO:0000313" key="5">
    <source>
        <dbReference type="Proteomes" id="UP000288725"/>
    </source>
</evidence>